<dbReference type="AlphaFoldDB" id="A0A917EK17"/>
<reference evidence="2" key="1">
    <citation type="journal article" date="2014" name="Int. J. Syst. Evol. Microbiol.">
        <title>Complete genome sequence of Corynebacterium casei LMG S-19264T (=DSM 44701T), isolated from a smear-ripened cheese.</title>
        <authorList>
            <consortium name="US DOE Joint Genome Institute (JGI-PGF)"/>
            <person name="Walter F."/>
            <person name="Albersmeier A."/>
            <person name="Kalinowski J."/>
            <person name="Ruckert C."/>
        </authorList>
    </citation>
    <scope>NUCLEOTIDE SEQUENCE</scope>
    <source>
        <strain evidence="2">CGMCC 1.16012</strain>
    </source>
</reference>
<dbReference type="PANTHER" id="PTHR34387">
    <property type="entry name" value="SLR1258 PROTEIN"/>
    <property type="match status" value="1"/>
</dbReference>
<dbReference type="Proteomes" id="UP000606730">
    <property type="component" value="Unassembled WGS sequence"/>
</dbReference>
<dbReference type="InterPro" id="IPR007497">
    <property type="entry name" value="SIMPL/DUF541"/>
</dbReference>
<reference evidence="2" key="2">
    <citation type="submission" date="2020-09" db="EMBL/GenBank/DDBJ databases">
        <authorList>
            <person name="Sun Q."/>
            <person name="Zhou Y."/>
        </authorList>
    </citation>
    <scope>NUCLEOTIDE SEQUENCE</scope>
    <source>
        <strain evidence="2">CGMCC 1.16012</strain>
    </source>
</reference>
<evidence type="ECO:0000313" key="3">
    <source>
        <dbReference type="Proteomes" id="UP000606730"/>
    </source>
</evidence>
<organism evidence="2 3">
    <name type="scientific">Actibacterium pelagium</name>
    <dbReference type="NCBI Taxonomy" id="2029103"/>
    <lineage>
        <taxon>Bacteria</taxon>
        <taxon>Pseudomonadati</taxon>
        <taxon>Pseudomonadota</taxon>
        <taxon>Alphaproteobacteria</taxon>
        <taxon>Rhodobacterales</taxon>
        <taxon>Roseobacteraceae</taxon>
        <taxon>Actibacterium</taxon>
    </lineage>
</organism>
<keyword evidence="1" id="KW-0732">Signal</keyword>
<gene>
    <name evidence="2" type="ORF">GCM10011517_13260</name>
</gene>
<feature type="chain" id="PRO_5037041726" description="26 kDa periplasmic immunogenic protein" evidence="1">
    <location>
        <begin position="21"/>
        <end position="234"/>
    </location>
</feature>
<sequence length="234" mass="24582">MTKLKIFAFLLMGLATPLAAQEGAATLTVQGRGEIAAPPDMATITVGAEARSKTAAQALDEMTKATNDVLGVLRSSGIAPQDMQTSGLSLGEVWDHQIRNEDGQPRLVGYSASNRISIRVKEIDQLGQVLDAVVRVGATTFHGLSFGLQEPEPLFDLARVDAVADARRKAELYAQAAGVQLGPIVSITEPGFSAPVVAQMRMADAVMEAVPIAAGEVSTAAQVTIVYSLVQPNE</sequence>
<dbReference type="Gene3D" id="3.30.70.2970">
    <property type="entry name" value="Protein of unknown function (DUF541), domain 2"/>
    <property type="match status" value="1"/>
</dbReference>
<dbReference type="InterPro" id="IPR052022">
    <property type="entry name" value="26kDa_periplasmic_antigen"/>
</dbReference>
<feature type="signal peptide" evidence="1">
    <location>
        <begin position="1"/>
        <end position="20"/>
    </location>
</feature>
<accession>A0A917EK17</accession>
<dbReference type="GO" id="GO:0006974">
    <property type="term" value="P:DNA damage response"/>
    <property type="evidence" value="ECO:0007669"/>
    <property type="project" value="TreeGrafter"/>
</dbReference>
<comment type="caution">
    <text evidence="2">The sequence shown here is derived from an EMBL/GenBank/DDBJ whole genome shotgun (WGS) entry which is preliminary data.</text>
</comment>
<evidence type="ECO:0000256" key="1">
    <source>
        <dbReference type="SAM" id="SignalP"/>
    </source>
</evidence>
<evidence type="ECO:0000313" key="2">
    <source>
        <dbReference type="EMBL" id="GGE46868.1"/>
    </source>
</evidence>
<evidence type="ECO:0008006" key="4">
    <source>
        <dbReference type="Google" id="ProtNLM"/>
    </source>
</evidence>
<name>A0A917EK17_9RHOB</name>
<dbReference type="RefSeq" id="WP_095595857.1">
    <property type="nucleotide sequence ID" value="NZ_BMKN01000001.1"/>
</dbReference>
<dbReference type="Pfam" id="PF04402">
    <property type="entry name" value="SIMPL"/>
    <property type="match status" value="1"/>
</dbReference>
<dbReference type="EMBL" id="BMKN01000001">
    <property type="protein sequence ID" value="GGE46868.1"/>
    <property type="molecule type" value="Genomic_DNA"/>
</dbReference>
<dbReference type="OrthoDB" id="9813144at2"/>
<protein>
    <recommendedName>
        <fullName evidence="4">26 kDa periplasmic immunogenic protein</fullName>
    </recommendedName>
</protein>
<keyword evidence="3" id="KW-1185">Reference proteome</keyword>
<proteinExistence type="predicted"/>
<dbReference type="Gene3D" id="3.30.110.170">
    <property type="entry name" value="Protein of unknown function (DUF541), domain 1"/>
    <property type="match status" value="1"/>
</dbReference>
<dbReference type="PANTHER" id="PTHR34387:SF2">
    <property type="entry name" value="SLR1258 PROTEIN"/>
    <property type="match status" value="1"/>
</dbReference>